<organism evidence="2 3">
    <name type="scientific">Metabacillus rhizolycopersici</name>
    <dbReference type="NCBI Taxonomy" id="2875709"/>
    <lineage>
        <taxon>Bacteria</taxon>
        <taxon>Bacillati</taxon>
        <taxon>Bacillota</taxon>
        <taxon>Bacilli</taxon>
        <taxon>Bacillales</taxon>
        <taxon>Bacillaceae</taxon>
        <taxon>Metabacillus</taxon>
    </lineage>
</organism>
<protein>
    <submittedName>
        <fullName evidence="2">DUF2268 domain-containing protein</fullName>
    </submittedName>
</protein>
<name>A0ABS7UUH6_9BACI</name>
<dbReference type="Proteomes" id="UP001165287">
    <property type="component" value="Unassembled WGS sequence"/>
</dbReference>
<feature type="domain" description="DUF2268" evidence="1">
    <location>
        <begin position="66"/>
        <end position="254"/>
    </location>
</feature>
<sequence>MSVIDTVKWLKESSDQIEICKKLRPYFTNINEQNIRKYLQSFGMYKSNQRTDKWIERAEKDKLLAFIKEEERKLKTEWNGPNSSIFILPSDENNRKIEIEYKGRSGLAFRNKLFLFLSLDTEKRDIRSLFIHEFHHVCRLAAVRKQEKHFTIIDTVIMEGLAENAVREKLSENDIASWAKLYSDDQCERFLKKIIYPQKDVTRENPKFSQMMFGTGFYPKMVGYAVGYYIVKDYMNKTGLKTKELLSLPAEEFFKDLQ</sequence>
<dbReference type="EMBL" id="JAIQUM010000042">
    <property type="protein sequence ID" value="MBZ5751933.1"/>
    <property type="molecule type" value="Genomic_DNA"/>
</dbReference>
<dbReference type="RefSeq" id="WP_224140260.1">
    <property type="nucleotide sequence ID" value="NZ_JAIQUM010000042.1"/>
</dbReference>
<keyword evidence="3" id="KW-1185">Reference proteome</keyword>
<evidence type="ECO:0000313" key="2">
    <source>
        <dbReference type="EMBL" id="MBZ5751933.1"/>
    </source>
</evidence>
<gene>
    <name evidence="2" type="ORF">K9V48_17180</name>
</gene>
<evidence type="ECO:0000259" key="1">
    <source>
        <dbReference type="Pfam" id="PF10026"/>
    </source>
</evidence>
<comment type="caution">
    <text evidence="2">The sequence shown here is derived from an EMBL/GenBank/DDBJ whole genome shotgun (WGS) entry which is preliminary data.</text>
</comment>
<dbReference type="Pfam" id="PF10026">
    <property type="entry name" value="DUF2268"/>
    <property type="match status" value="1"/>
</dbReference>
<accession>A0ABS7UUH6</accession>
<proteinExistence type="predicted"/>
<reference evidence="2" key="1">
    <citation type="submission" date="2024-05" db="EMBL/GenBank/DDBJ databases">
        <title>Metabacillus sp. nov., isolated from the rhizosphere soil of tomato plants.</title>
        <authorList>
            <person name="Ma R."/>
        </authorList>
    </citation>
    <scope>NUCLEOTIDE SEQUENCE</scope>
    <source>
        <strain evidence="2">DBTR6</strain>
    </source>
</reference>
<evidence type="ECO:0000313" key="3">
    <source>
        <dbReference type="Proteomes" id="UP001165287"/>
    </source>
</evidence>
<dbReference type="InterPro" id="IPR018728">
    <property type="entry name" value="DUF2268"/>
</dbReference>